<accession>A0A0F9U8R9</accession>
<reference evidence="2" key="1">
    <citation type="journal article" date="2015" name="Nature">
        <title>Complex archaea that bridge the gap between prokaryotes and eukaryotes.</title>
        <authorList>
            <person name="Spang A."/>
            <person name="Saw J.H."/>
            <person name="Jorgensen S.L."/>
            <person name="Zaremba-Niedzwiedzka K."/>
            <person name="Martijn J."/>
            <person name="Lind A.E."/>
            <person name="van Eijk R."/>
            <person name="Schleper C."/>
            <person name="Guy L."/>
            <person name="Ettema T.J."/>
        </authorList>
    </citation>
    <scope>NUCLEOTIDE SEQUENCE</scope>
</reference>
<sequence>MSGEDVKGLNPVYVILFCLGLVLGGWVLAVSLNVETESKSPYDSAQPVSSSDLEQCLSSKSSLIGGMRDSRFEDLCQGKSFQAYAFVKTCNGNKCELSLNDPLGEKASDHSIFDAHIVDGETLSDEKSLIKGLINGRGWNNRALVSIYQQEPAALTQSDLRSRERVIGRAAIERDYQAMLRDSRSDENAAMMEYADENHARLAAMSHEFKINPNGAAGLAQYSYRLKNGKRTTCWRGFRGNVFVYECEEF</sequence>
<keyword evidence="1" id="KW-0812">Transmembrane</keyword>
<evidence type="ECO:0000256" key="1">
    <source>
        <dbReference type="SAM" id="Phobius"/>
    </source>
</evidence>
<organism evidence="2">
    <name type="scientific">marine sediment metagenome</name>
    <dbReference type="NCBI Taxonomy" id="412755"/>
    <lineage>
        <taxon>unclassified sequences</taxon>
        <taxon>metagenomes</taxon>
        <taxon>ecological metagenomes</taxon>
    </lineage>
</organism>
<dbReference type="EMBL" id="LAZR01000117">
    <property type="protein sequence ID" value="KKN89620.1"/>
    <property type="molecule type" value="Genomic_DNA"/>
</dbReference>
<evidence type="ECO:0000313" key="2">
    <source>
        <dbReference type="EMBL" id="KKN89620.1"/>
    </source>
</evidence>
<proteinExistence type="predicted"/>
<comment type="caution">
    <text evidence="2">The sequence shown here is derived from an EMBL/GenBank/DDBJ whole genome shotgun (WGS) entry which is preliminary data.</text>
</comment>
<keyword evidence="1" id="KW-1133">Transmembrane helix</keyword>
<protein>
    <submittedName>
        <fullName evidence="2">Uncharacterized protein</fullName>
    </submittedName>
</protein>
<feature type="transmembrane region" description="Helical" evidence="1">
    <location>
        <begin position="12"/>
        <end position="34"/>
    </location>
</feature>
<dbReference type="AlphaFoldDB" id="A0A0F9U8R9"/>
<keyword evidence="1" id="KW-0472">Membrane</keyword>
<gene>
    <name evidence="2" type="ORF">LCGC14_0237520</name>
</gene>
<name>A0A0F9U8R9_9ZZZZ</name>